<dbReference type="InParanoid" id="A0A1E7ERL3"/>
<dbReference type="Proteomes" id="UP000095751">
    <property type="component" value="Unassembled WGS sequence"/>
</dbReference>
<dbReference type="OrthoDB" id="19020at2836"/>
<evidence type="ECO:0000313" key="1">
    <source>
        <dbReference type="EMBL" id="OEU08203.1"/>
    </source>
</evidence>
<name>A0A1E7ERL3_9STRA</name>
<proteinExistence type="predicted"/>
<accession>A0A1E7ERL3</accession>
<gene>
    <name evidence="1" type="ORF">FRACYDRAFT_271789</name>
</gene>
<dbReference type="AlphaFoldDB" id="A0A1E7ERL3"/>
<reference evidence="1 2" key="1">
    <citation type="submission" date="2016-09" db="EMBL/GenBank/DDBJ databases">
        <title>Extensive genetic diversity and differential bi-allelic expression allows diatom success in the polar Southern Ocean.</title>
        <authorList>
            <consortium name="DOE Joint Genome Institute"/>
            <person name="Mock T."/>
            <person name="Otillar R.P."/>
            <person name="Strauss J."/>
            <person name="Dupont C."/>
            <person name="Frickenhaus S."/>
            <person name="Maumus F."/>
            <person name="Mcmullan M."/>
            <person name="Sanges R."/>
            <person name="Schmutz J."/>
            <person name="Toseland A."/>
            <person name="Valas R."/>
            <person name="Veluchamy A."/>
            <person name="Ward B.J."/>
            <person name="Allen A."/>
            <person name="Barry K."/>
            <person name="Falciatore A."/>
            <person name="Ferrante M."/>
            <person name="Fortunato A.E."/>
            <person name="Gloeckner G."/>
            <person name="Gruber A."/>
            <person name="Hipkin R."/>
            <person name="Janech M."/>
            <person name="Kroth P."/>
            <person name="Leese F."/>
            <person name="Lindquist E."/>
            <person name="Lyon B.R."/>
            <person name="Martin J."/>
            <person name="Mayer C."/>
            <person name="Parker M."/>
            <person name="Quesneville H."/>
            <person name="Raymond J."/>
            <person name="Uhlig C."/>
            <person name="Valentin K.U."/>
            <person name="Worden A.Z."/>
            <person name="Armbrust E.V."/>
            <person name="Bowler C."/>
            <person name="Green B."/>
            <person name="Moulton V."/>
            <person name="Van Oosterhout C."/>
            <person name="Grigoriev I."/>
        </authorList>
    </citation>
    <scope>NUCLEOTIDE SEQUENCE [LARGE SCALE GENOMIC DNA]</scope>
    <source>
        <strain evidence="1 2">CCMP1102</strain>
    </source>
</reference>
<dbReference type="KEGG" id="fcy:FRACYDRAFT_271789"/>
<sequence>MHRLSVRSSYQVKLPGCKKSQKMSRYISFNERVEVWIIQSISELLINHNNNEDDDELKLRSLWFQQDEYDTILLNLRYLIRAINDGKVGRNIYCTRGLERKLNAINKEGDEETTTSRSSLVSNLLKEQKEQYRNGIYDAQRLNQVCRTISRKDIKEATKLGILDETISRQILQD</sequence>
<organism evidence="1 2">
    <name type="scientific">Fragilariopsis cylindrus CCMP1102</name>
    <dbReference type="NCBI Taxonomy" id="635003"/>
    <lineage>
        <taxon>Eukaryota</taxon>
        <taxon>Sar</taxon>
        <taxon>Stramenopiles</taxon>
        <taxon>Ochrophyta</taxon>
        <taxon>Bacillariophyta</taxon>
        <taxon>Bacillariophyceae</taxon>
        <taxon>Bacillariophycidae</taxon>
        <taxon>Bacillariales</taxon>
        <taxon>Bacillariaceae</taxon>
        <taxon>Fragilariopsis</taxon>
    </lineage>
</organism>
<keyword evidence="2" id="KW-1185">Reference proteome</keyword>
<dbReference type="EMBL" id="KV784381">
    <property type="protein sequence ID" value="OEU08203.1"/>
    <property type="molecule type" value="Genomic_DNA"/>
</dbReference>
<evidence type="ECO:0000313" key="2">
    <source>
        <dbReference type="Proteomes" id="UP000095751"/>
    </source>
</evidence>
<protein>
    <submittedName>
        <fullName evidence="1">Uncharacterized protein</fullName>
    </submittedName>
</protein>